<evidence type="ECO:0000256" key="1">
    <source>
        <dbReference type="SAM" id="Coils"/>
    </source>
</evidence>
<gene>
    <name evidence="3" type="ORF">CAMP_LOCUS2502</name>
</gene>
<dbReference type="EMBL" id="CANHGI010000001">
    <property type="protein sequence ID" value="CAI5439865.1"/>
    <property type="molecule type" value="Genomic_DNA"/>
</dbReference>
<proteinExistence type="predicted"/>
<feature type="region of interest" description="Disordered" evidence="2">
    <location>
        <begin position="233"/>
        <end position="253"/>
    </location>
</feature>
<evidence type="ECO:0000256" key="2">
    <source>
        <dbReference type="SAM" id="MobiDB-lite"/>
    </source>
</evidence>
<evidence type="ECO:0000313" key="4">
    <source>
        <dbReference type="Proteomes" id="UP001152747"/>
    </source>
</evidence>
<evidence type="ECO:0000313" key="3">
    <source>
        <dbReference type="EMBL" id="CAI5439865.1"/>
    </source>
</evidence>
<organism evidence="3 4">
    <name type="scientific">Caenorhabditis angaria</name>
    <dbReference type="NCBI Taxonomy" id="860376"/>
    <lineage>
        <taxon>Eukaryota</taxon>
        <taxon>Metazoa</taxon>
        <taxon>Ecdysozoa</taxon>
        <taxon>Nematoda</taxon>
        <taxon>Chromadorea</taxon>
        <taxon>Rhabditida</taxon>
        <taxon>Rhabditina</taxon>
        <taxon>Rhabditomorpha</taxon>
        <taxon>Rhabditoidea</taxon>
        <taxon>Rhabditidae</taxon>
        <taxon>Peloderinae</taxon>
        <taxon>Caenorhabditis</taxon>
    </lineage>
</organism>
<dbReference type="OrthoDB" id="5804051at2759"/>
<comment type="caution">
    <text evidence="3">The sequence shown here is derived from an EMBL/GenBank/DDBJ whole genome shotgun (WGS) entry which is preliminary data.</text>
</comment>
<protein>
    <submittedName>
        <fullName evidence="3">Uncharacterized protein</fullName>
    </submittedName>
</protein>
<dbReference type="AlphaFoldDB" id="A0A9P1MU77"/>
<keyword evidence="1" id="KW-0175">Coiled coil</keyword>
<reference evidence="3" key="1">
    <citation type="submission" date="2022-11" db="EMBL/GenBank/DDBJ databases">
        <authorList>
            <person name="Kikuchi T."/>
        </authorList>
    </citation>
    <scope>NUCLEOTIDE SEQUENCE</scope>
    <source>
        <strain evidence="3">PS1010</strain>
    </source>
</reference>
<dbReference type="Proteomes" id="UP001152747">
    <property type="component" value="Unassembled WGS sequence"/>
</dbReference>
<sequence length="253" mass="28995">MAVEGVEKKQKWNEVVTPNLITSNLERLVLSSTAEKAYNTMASEGIASSKKTLELLLARNGRSTASQNGESAMINNKSYTLDTNGRVCLVKNKDGGTRVEEVRNLQKETRELRELEKNLEFSLELIMQQHRKMMIQHLKERNLAKQLERERERSVVQKCVEDVNSKLTTDFVTVTKILDSTIAKEEERTRKSARLTNMIEIETFLMKCLLNMEDIREASVEYLIEEFRKSYKTPARPSSKSESENIIMATGDN</sequence>
<accession>A0A9P1MU77</accession>
<feature type="coiled-coil region" evidence="1">
    <location>
        <begin position="98"/>
        <end position="132"/>
    </location>
</feature>
<keyword evidence="4" id="KW-1185">Reference proteome</keyword>
<name>A0A9P1MU77_9PELO</name>